<protein>
    <submittedName>
        <fullName evidence="2">Uncharacterized protein</fullName>
    </submittedName>
</protein>
<organism evidence="2 3">
    <name type="scientific">Burkholderia pseudomallei</name>
    <name type="common">Pseudomonas pseudomallei</name>
    <dbReference type="NCBI Taxonomy" id="28450"/>
    <lineage>
        <taxon>Bacteria</taxon>
        <taxon>Pseudomonadati</taxon>
        <taxon>Pseudomonadota</taxon>
        <taxon>Betaproteobacteria</taxon>
        <taxon>Burkholderiales</taxon>
        <taxon>Burkholderiaceae</taxon>
        <taxon>Burkholderia</taxon>
        <taxon>pseudomallei group</taxon>
    </lineage>
</organism>
<dbReference type="Proteomes" id="UP000030475">
    <property type="component" value="Unassembled WGS sequence"/>
</dbReference>
<proteinExistence type="predicted"/>
<evidence type="ECO:0000313" key="3">
    <source>
        <dbReference type="Proteomes" id="UP000030475"/>
    </source>
</evidence>
<evidence type="ECO:0000256" key="1">
    <source>
        <dbReference type="SAM" id="MobiDB-lite"/>
    </source>
</evidence>
<dbReference type="AlphaFoldDB" id="A0A1W6FQS0"/>
<gene>
    <name evidence="2" type="ORF">Y036_4347</name>
</gene>
<evidence type="ECO:0000313" key="2">
    <source>
        <dbReference type="EMBL" id="KGX11714.1"/>
    </source>
</evidence>
<accession>A0A1W6FQS0</accession>
<dbReference type="KEGG" id="but:X994_3908"/>
<feature type="region of interest" description="Disordered" evidence="1">
    <location>
        <begin position="46"/>
        <end position="139"/>
    </location>
</feature>
<comment type="caution">
    <text evidence="2">The sequence shown here is derived from an EMBL/GenBank/DDBJ whole genome shotgun (WGS) entry which is preliminary data.</text>
</comment>
<sequence length="139" mass="15354">MVVASPCLQNAAGRFPISLDSRSIASEAVHAASAVEARSARASFHRTARSADIRATSAPYVHPRHRTSHRRHAFKARRNGKRRRARIDRRSRRRHRFGRVARAPVHAAAAIDARRGRPHSPCSADHPAARHASMPPSST</sequence>
<dbReference type="EMBL" id="JQIM01000009">
    <property type="protein sequence ID" value="KGX11714.1"/>
    <property type="molecule type" value="Genomic_DNA"/>
</dbReference>
<feature type="compositionally biased region" description="Low complexity" evidence="1">
    <location>
        <begin position="100"/>
        <end position="111"/>
    </location>
</feature>
<feature type="compositionally biased region" description="Basic residues" evidence="1">
    <location>
        <begin position="62"/>
        <end position="99"/>
    </location>
</feature>
<reference evidence="2 3" key="1">
    <citation type="submission" date="2014-08" db="EMBL/GenBank/DDBJ databases">
        <authorList>
            <person name="Bunnell A."/>
            <person name="Chain P.S."/>
            <person name="Chertkov O."/>
            <person name="Currie B.J."/>
            <person name="Daligault H.E."/>
            <person name="Davenport K.W."/>
            <person name="Davis C."/>
            <person name="Gleasner C.D."/>
            <person name="Johnson S.L."/>
            <person name="Kaestli M."/>
            <person name="Koren S."/>
            <person name="Kunde Y.A."/>
            <person name="Mayo M."/>
            <person name="McMurry K.K."/>
            <person name="Price E.P."/>
            <person name="Reitenga K.G."/>
            <person name="Robison R."/>
            <person name="Rosovitz M.J."/>
            <person name="Sarovich D.S."/>
            <person name="Teshima H."/>
        </authorList>
    </citation>
    <scope>NUCLEOTIDE SEQUENCE [LARGE SCALE GENOMIC DNA]</scope>
    <source>
        <strain evidence="2 3">MSHR44</strain>
    </source>
</reference>
<name>A0A1W6FQS0_BURPE</name>